<name>A0A2L2XCM3_9FIRM</name>
<dbReference type="EMBL" id="BFAV01000125">
    <property type="protein sequence ID" value="GBF33975.1"/>
    <property type="molecule type" value="Genomic_DNA"/>
</dbReference>
<comment type="caution">
    <text evidence="1">The sequence shown here is derived from an EMBL/GenBank/DDBJ whole genome shotgun (WGS) entry which is preliminary data.</text>
</comment>
<reference evidence="2" key="1">
    <citation type="submission" date="2018-02" db="EMBL/GenBank/DDBJ databases">
        <title>Genome sequence of Desulfocucumis palustris strain NAW-5.</title>
        <authorList>
            <person name="Watanabe M."/>
            <person name="Kojima H."/>
            <person name="Fukui M."/>
        </authorList>
    </citation>
    <scope>NUCLEOTIDE SEQUENCE [LARGE SCALE GENOMIC DNA]</scope>
    <source>
        <strain evidence="2">NAW-5</strain>
    </source>
</reference>
<organism evidence="1 2">
    <name type="scientific">Desulfocucumis palustris</name>
    <dbReference type="NCBI Taxonomy" id="1898651"/>
    <lineage>
        <taxon>Bacteria</taxon>
        <taxon>Bacillati</taxon>
        <taxon>Bacillota</taxon>
        <taxon>Clostridia</taxon>
        <taxon>Eubacteriales</taxon>
        <taxon>Desulfocucumaceae</taxon>
        <taxon>Desulfocucumis</taxon>
    </lineage>
</organism>
<gene>
    <name evidence="1" type="ORF">DCCM_3086</name>
</gene>
<proteinExistence type="predicted"/>
<evidence type="ECO:0000313" key="2">
    <source>
        <dbReference type="Proteomes" id="UP000239549"/>
    </source>
</evidence>
<sequence>MAISTDELMAAAGYLDKTDPPKPKALEGLDMFFMRAIGKLSPDGKKKVYDYIEMVDEIEKQKRQKQKKNK</sequence>
<evidence type="ECO:0000313" key="1">
    <source>
        <dbReference type="EMBL" id="GBF33975.1"/>
    </source>
</evidence>
<accession>A0A2L2XCM3</accession>
<protein>
    <submittedName>
        <fullName evidence="1">Uncharacterized protein</fullName>
    </submittedName>
</protein>
<dbReference type="AlphaFoldDB" id="A0A2L2XCM3"/>
<dbReference type="Proteomes" id="UP000239549">
    <property type="component" value="Unassembled WGS sequence"/>
</dbReference>
<keyword evidence="2" id="KW-1185">Reference proteome</keyword>